<protein>
    <recommendedName>
        <fullName evidence="3">DUF4411 family protein</fullName>
    </recommendedName>
</protein>
<dbReference type="Pfam" id="PF14367">
    <property type="entry name" value="DUF4411"/>
    <property type="match status" value="1"/>
</dbReference>
<sequence>MGIYIVDSNFFIQAHRDSYPLDVASGFWNQVKTLAESGTIVSIDKVRDELYDKNDALEGWCRANLPDYFFRDTAGDIDFYARVIAWASSKSEHYQPGALNEFLDAMEADAFIIAHALADSHNRTIVSYERSDPNRKNKIKIPDVCQDFSIQCIRPIDMFRQLKLTF</sequence>
<dbReference type="Proteomes" id="UP000632339">
    <property type="component" value="Unassembled WGS sequence"/>
</dbReference>
<keyword evidence="2" id="KW-1185">Reference proteome</keyword>
<organism evidence="1 2">
    <name type="scientific">Dyadobacter beijingensis</name>
    <dbReference type="NCBI Taxonomy" id="365489"/>
    <lineage>
        <taxon>Bacteria</taxon>
        <taxon>Pseudomonadati</taxon>
        <taxon>Bacteroidota</taxon>
        <taxon>Cytophagia</taxon>
        <taxon>Cytophagales</taxon>
        <taxon>Spirosomataceae</taxon>
        <taxon>Dyadobacter</taxon>
    </lineage>
</organism>
<evidence type="ECO:0008006" key="3">
    <source>
        <dbReference type="Google" id="ProtNLM"/>
    </source>
</evidence>
<dbReference type="EMBL" id="BMLI01000001">
    <property type="protein sequence ID" value="GGM74980.1"/>
    <property type="molecule type" value="Genomic_DNA"/>
</dbReference>
<dbReference type="InterPro" id="IPR016541">
    <property type="entry name" value="UCP008505"/>
</dbReference>
<reference evidence="2" key="1">
    <citation type="journal article" date="2019" name="Int. J. Syst. Evol. Microbiol.">
        <title>The Global Catalogue of Microorganisms (GCM) 10K type strain sequencing project: providing services to taxonomists for standard genome sequencing and annotation.</title>
        <authorList>
            <consortium name="The Broad Institute Genomics Platform"/>
            <consortium name="The Broad Institute Genome Sequencing Center for Infectious Disease"/>
            <person name="Wu L."/>
            <person name="Ma J."/>
        </authorList>
    </citation>
    <scope>NUCLEOTIDE SEQUENCE [LARGE SCALE GENOMIC DNA]</scope>
    <source>
        <strain evidence="2">CGMCC 1.6375</strain>
    </source>
</reference>
<evidence type="ECO:0000313" key="2">
    <source>
        <dbReference type="Proteomes" id="UP000632339"/>
    </source>
</evidence>
<accession>A0ABQ2HBU0</accession>
<name>A0ABQ2HBU0_9BACT</name>
<evidence type="ECO:0000313" key="1">
    <source>
        <dbReference type="EMBL" id="GGM74980.1"/>
    </source>
</evidence>
<gene>
    <name evidence="1" type="ORF">GCM10010967_03100</name>
</gene>
<proteinExistence type="predicted"/>
<dbReference type="RefSeq" id="WP_019941672.1">
    <property type="nucleotide sequence ID" value="NZ_BMLI01000001.1"/>
</dbReference>
<comment type="caution">
    <text evidence="1">The sequence shown here is derived from an EMBL/GenBank/DDBJ whole genome shotgun (WGS) entry which is preliminary data.</text>
</comment>